<feature type="active site" evidence="9">
    <location>
        <position position="126"/>
    </location>
</feature>
<dbReference type="SUPFAM" id="SSF53901">
    <property type="entry name" value="Thiolase-like"/>
    <property type="match status" value="1"/>
</dbReference>
<dbReference type="Proteomes" id="UP000631535">
    <property type="component" value="Unassembled WGS sequence"/>
</dbReference>
<evidence type="ECO:0000256" key="8">
    <source>
        <dbReference type="ARBA" id="ARBA00023315"/>
    </source>
</evidence>
<comment type="domain">
    <text evidence="9">The last Arg residue of the ACP-binding site is essential for the weak association between ACP/AcpP and FabH.</text>
</comment>
<comment type="catalytic activity">
    <reaction evidence="9">
        <text>malonyl-[ACP] + acetyl-CoA + H(+) = 3-oxobutanoyl-[ACP] + CO2 + CoA</text>
        <dbReference type="Rhea" id="RHEA:12080"/>
        <dbReference type="Rhea" id="RHEA-COMP:9623"/>
        <dbReference type="Rhea" id="RHEA-COMP:9625"/>
        <dbReference type="ChEBI" id="CHEBI:15378"/>
        <dbReference type="ChEBI" id="CHEBI:16526"/>
        <dbReference type="ChEBI" id="CHEBI:57287"/>
        <dbReference type="ChEBI" id="CHEBI:57288"/>
        <dbReference type="ChEBI" id="CHEBI:78449"/>
        <dbReference type="ChEBI" id="CHEBI:78450"/>
        <dbReference type="EC" id="2.3.1.180"/>
    </reaction>
</comment>
<dbReference type="HAMAP" id="MF_01815">
    <property type="entry name" value="FabH"/>
    <property type="match status" value="1"/>
</dbReference>
<comment type="pathway">
    <text evidence="9">Lipid metabolism; fatty acid biosynthesis.</text>
</comment>
<gene>
    <name evidence="12" type="primary">fabH4</name>
    <name evidence="9" type="synonym">fabH</name>
    <name evidence="12" type="ORF">GCM10012287_04690</name>
</gene>
<keyword evidence="7 9" id="KW-0275">Fatty acid biosynthesis</keyword>
<dbReference type="Pfam" id="PF08545">
    <property type="entry name" value="ACP_syn_III"/>
    <property type="match status" value="1"/>
</dbReference>
<protein>
    <recommendedName>
        <fullName evidence="9">Beta-ketoacyl-[acyl-carrier-protein] synthase III</fullName>
        <shortName evidence="9">Beta-ketoacyl-ACP synthase III</shortName>
        <shortName evidence="9">KAS III</shortName>
        <ecNumber evidence="9">2.3.1.180</ecNumber>
    </recommendedName>
    <alternativeName>
        <fullName evidence="9">3-oxoacyl-[acyl-carrier-protein] synthase 3</fullName>
    </alternativeName>
    <alternativeName>
        <fullName evidence="9">3-oxoacyl-[acyl-carrier-protein] synthase III</fullName>
    </alternativeName>
</protein>
<dbReference type="CDD" id="cd00830">
    <property type="entry name" value="KAS_III"/>
    <property type="match status" value="1"/>
</dbReference>
<organism evidence="12 13">
    <name type="scientific">Streptomyces daqingensis</name>
    <dbReference type="NCBI Taxonomy" id="1472640"/>
    <lineage>
        <taxon>Bacteria</taxon>
        <taxon>Bacillati</taxon>
        <taxon>Actinomycetota</taxon>
        <taxon>Actinomycetes</taxon>
        <taxon>Kitasatosporales</taxon>
        <taxon>Streptomycetaceae</taxon>
        <taxon>Streptomyces</taxon>
    </lineage>
</organism>
<dbReference type="NCBIfam" id="NF006829">
    <property type="entry name" value="PRK09352.1"/>
    <property type="match status" value="1"/>
</dbReference>
<feature type="domain" description="Beta-ketoacyl-[acyl-carrier-protein] synthase III C-terminal" evidence="10">
    <location>
        <begin position="243"/>
        <end position="331"/>
    </location>
</feature>
<evidence type="ECO:0000313" key="13">
    <source>
        <dbReference type="Proteomes" id="UP000631535"/>
    </source>
</evidence>
<keyword evidence="4 9" id="KW-0808">Transferase</keyword>
<keyword evidence="9" id="KW-0511">Multifunctional enzyme</keyword>
<evidence type="ECO:0000256" key="1">
    <source>
        <dbReference type="ARBA" id="ARBA00008642"/>
    </source>
</evidence>
<keyword evidence="6 9" id="KW-0443">Lipid metabolism</keyword>
<comment type="similarity">
    <text evidence="1 9">Belongs to the thiolase-like superfamily. FabH family.</text>
</comment>
<keyword evidence="2 9" id="KW-0963">Cytoplasm</keyword>
<sequence>MPNNILGGLVPAPLTGSRILSVAHHQPTRVMTNDDLSTIVDTSDEWIRSRIGISTRHIAAEDESVVDMAADAAAKAIALAGVDAADIDLVVVATATAVDRMPSVAARVARRLEIPTAGVFDVNAACAGFTYALATASMAVRVGDSRTALVVGADKMSDFLDWQDRSTCVIFGDAAGAAIVGAGGDPGADHIGPVVWGSQPERGSAITLGTSGPDGPRALFRQDGHVVYRWALTTLAPLARKACERAGVDVSDLAAVVTHQANVRIIDAVTEKLGATRAVVARDVVDSGNTSAASIPLALSKLIESGEISSGDPVLLFGFGAGLSYAAQTIRCP</sequence>
<dbReference type="InterPro" id="IPR013751">
    <property type="entry name" value="ACP_syn_III_N"/>
</dbReference>
<evidence type="ECO:0000313" key="12">
    <source>
        <dbReference type="EMBL" id="GGO42850.1"/>
    </source>
</evidence>
<keyword evidence="8 9" id="KW-0012">Acyltransferase</keyword>
<feature type="domain" description="Beta-ketoacyl-[acyl-carrier-protein] synthase III N-terminal" evidence="11">
    <location>
        <begin position="120"/>
        <end position="198"/>
    </location>
</feature>
<dbReference type="Gene3D" id="3.40.47.10">
    <property type="match status" value="1"/>
</dbReference>
<evidence type="ECO:0000256" key="5">
    <source>
        <dbReference type="ARBA" id="ARBA00022832"/>
    </source>
</evidence>
<keyword evidence="5 9" id="KW-0276">Fatty acid metabolism</keyword>
<accession>A0ABQ2LSZ6</accession>
<evidence type="ECO:0000256" key="7">
    <source>
        <dbReference type="ARBA" id="ARBA00023160"/>
    </source>
</evidence>
<comment type="caution">
    <text evidence="12">The sequence shown here is derived from an EMBL/GenBank/DDBJ whole genome shotgun (WGS) entry which is preliminary data.</text>
</comment>
<evidence type="ECO:0000256" key="9">
    <source>
        <dbReference type="HAMAP-Rule" id="MF_01815"/>
    </source>
</evidence>
<evidence type="ECO:0000256" key="4">
    <source>
        <dbReference type="ARBA" id="ARBA00022679"/>
    </source>
</evidence>
<dbReference type="InterPro" id="IPR004655">
    <property type="entry name" value="FabH"/>
</dbReference>
<dbReference type="EMBL" id="BMMP01000001">
    <property type="protein sequence ID" value="GGO42850.1"/>
    <property type="molecule type" value="Genomic_DNA"/>
</dbReference>
<dbReference type="InterPro" id="IPR016039">
    <property type="entry name" value="Thiolase-like"/>
</dbReference>
<keyword evidence="3 9" id="KW-0444">Lipid biosynthesis</keyword>
<comment type="function">
    <text evidence="9">Catalyzes the condensation reaction of fatty acid synthesis by the addition to an acyl acceptor of two carbons from malonyl-ACP. Catalyzes the first condensation reaction which initiates fatty acid synthesis and may therefore play a role in governing the total rate of fatty acid production. Possesses both acetoacetyl-ACP synthase and acetyl transacylase activities. Its substrate specificity determines the biosynthesis of branched-chain and/or straight-chain of fatty acids.</text>
</comment>
<comment type="subcellular location">
    <subcellularLocation>
        <location evidence="9">Cytoplasm</location>
    </subcellularLocation>
</comment>
<comment type="subunit">
    <text evidence="9">Homodimer.</text>
</comment>
<evidence type="ECO:0000256" key="2">
    <source>
        <dbReference type="ARBA" id="ARBA00022490"/>
    </source>
</evidence>
<dbReference type="RefSeq" id="WP_268241310.1">
    <property type="nucleotide sequence ID" value="NZ_BMMP01000001.1"/>
</dbReference>
<dbReference type="EC" id="2.3.1.180" evidence="9"/>
<dbReference type="NCBIfam" id="TIGR00747">
    <property type="entry name" value="fabH"/>
    <property type="match status" value="1"/>
</dbReference>
<dbReference type="InterPro" id="IPR013747">
    <property type="entry name" value="ACP_syn_III_C"/>
</dbReference>
<evidence type="ECO:0000259" key="11">
    <source>
        <dbReference type="Pfam" id="PF08545"/>
    </source>
</evidence>
<dbReference type="PANTHER" id="PTHR34069:SF2">
    <property type="entry name" value="BETA-KETOACYL-[ACYL-CARRIER-PROTEIN] SYNTHASE III"/>
    <property type="match status" value="1"/>
</dbReference>
<feature type="active site" evidence="9">
    <location>
        <position position="289"/>
    </location>
</feature>
<feature type="region of interest" description="ACP-binding" evidence="9">
    <location>
        <begin position="260"/>
        <end position="264"/>
    </location>
</feature>
<evidence type="ECO:0000259" key="10">
    <source>
        <dbReference type="Pfam" id="PF08541"/>
    </source>
</evidence>
<reference evidence="13" key="1">
    <citation type="journal article" date="2019" name="Int. J. Syst. Evol. Microbiol.">
        <title>The Global Catalogue of Microorganisms (GCM) 10K type strain sequencing project: providing services to taxonomists for standard genome sequencing and annotation.</title>
        <authorList>
            <consortium name="The Broad Institute Genomics Platform"/>
            <consortium name="The Broad Institute Genome Sequencing Center for Infectious Disease"/>
            <person name="Wu L."/>
            <person name="Ma J."/>
        </authorList>
    </citation>
    <scope>NUCLEOTIDE SEQUENCE [LARGE SCALE GENOMIC DNA]</scope>
    <source>
        <strain evidence="13">CGMCC 4.7178</strain>
    </source>
</reference>
<dbReference type="Pfam" id="PF08541">
    <property type="entry name" value="ACP_syn_III_C"/>
    <property type="match status" value="1"/>
</dbReference>
<name>A0ABQ2LSZ6_9ACTN</name>
<evidence type="ECO:0000256" key="3">
    <source>
        <dbReference type="ARBA" id="ARBA00022516"/>
    </source>
</evidence>
<proteinExistence type="inferred from homology"/>
<evidence type="ECO:0000256" key="6">
    <source>
        <dbReference type="ARBA" id="ARBA00023098"/>
    </source>
</evidence>
<keyword evidence="13" id="KW-1185">Reference proteome</keyword>
<dbReference type="PANTHER" id="PTHR34069">
    <property type="entry name" value="3-OXOACYL-[ACYL-CARRIER-PROTEIN] SYNTHASE 3"/>
    <property type="match status" value="1"/>
</dbReference>
<feature type="active site" evidence="9">
    <location>
        <position position="259"/>
    </location>
</feature>